<name>A0A7C9ATU6_OPUST</name>
<dbReference type="EMBL" id="GISG01264074">
    <property type="protein sequence ID" value="MBA4674711.1"/>
    <property type="molecule type" value="Transcribed_RNA"/>
</dbReference>
<accession>A0A7C9ATU6</accession>
<protein>
    <submittedName>
        <fullName evidence="2">Uncharacterized protein</fullName>
    </submittedName>
</protein>
<proteinExistence type="predicted"/>
<dbReference type="AlphaFoldDB" id="A0A7C9ATU6"/>
<feature type="compositionally biased region" description="Polar residues" evidence="1">
    <location>
        <begin position="101"/>
        <end position="110"/>
    </location>
</feature>
<evidence type="ECO:0000313" key="2">
    <source>
        <dbReference type="EMBL" id="MBA4674711.1"/>
    </source>
</evidence>
<reference evidence="2" key="1">
    <citation type="journal article" date="2013" name="J. Plant Res.">
        <title>Effect of fungi and light on seed germination of three Opuntia species from semiarid lands of central Mexico.</title>
        <authorList>
            <person name="Delgado-Sanchez P."/>
            <person name="Jimenez-Bremont J.F."/>
            <person name="Guerrero-Gonzalez Mde L."/>
            <person name="Flores J."/>
        </authorList>
    </citation>
    <scope>NUCLEOTIDE SEQUENCE</scope>
    <source>
        <tissue evidence="2">Cladode</tissue>
    </source>
</reference>
<reference evidence="2" key="2">
    <citation type="submission" date="2020-07" db="EMBL/GenBank/DDBJ databases">
        <authorList>
            <person name="Vera ALvarez R."/>
            <person name="Arias-Moreno D.M."/>
            <person name="Jimenez-Jacinto V."/>
            <person name="Jimenez-Bremont J.F."/>
            <person name="Swaminathan K."/>
            <person name="Moose S.P."/>
            <person name="Guerrero-Gonzalez M.L."/>
            <person name="Marino-Ramirez L."/>
            <person name="Landsman D."/>
            <person name="Rodriguez-Kessler M."/>
            <person name="Delgado-Sanchez P."/>
        </authorList>
    </citation>
    <scope>NUCLEOTIDE SEQUENCE</scope>
    <source>
        <tissue evidence="2">Cladode</tissue>
    </source>
</reference>
<evidence type="ECO:0000256" key="1">
    <source>
        <dbReference type="SAM" id="MobiDB-lite"/>
    </source>
</evidence>
<dbReference type="EMBL" id="GISG01264075">
    <property type="protein sequence ID" value="MBA4674712.1"/>
    <property type="molecule type" value="Transcribed_RNA"/>
</dbReference>
<feature type="region of interest" description="Disordered" evidence="1">
    <location>
        <begin position="71"/>
        <end position="129"/>
    </location>
</feature>
<organism evidence="2">
    <name type="scientific">Opuntia streptacantha</name>
    <name type="common">Prickly pear cactus</name>
    <name type="synonym">Opuntia cardona</name>
    <dbReference type="NCBI Taxonomy" id="393608"/>
    <lineage>
        <taxon>Eukaryota</taxon>
        <taxon>Viridiplantae</taxon>
        <taxon>Streptophyta</taxon>
        <taxon>Embryophyta</taxon>
        <taxon>Tracheophyta</taxon>
        <taxon>Spermatophyta</taxon>
        <taxon>Magnoliopsida</taxon>
        <taxon>eudicotyledons</taxon>
        <taxon>Gunneridae</taxon>
        <taxon>Pentapetalae</taxon>
        <taxon>Caryophyllales</taxon>
        <taxon>Cactineae</taxon>
        <taxon>Cactaceae</taxon>
        <taxon>Opuntioideae</taxon>
        <taxon>Opuntia</taxon>
    </lineage>
</organism>
<sequence length="170" mass="18838">MHHQVSRVCTLPRVILRKDWSQSKRELIWGQQAVSLEVPPGFESLINSAGGGVSIHLEVDDSNSTDAMPCRERKANKQINVQSDKRVTRSQTKQRKESVLRRQSNTTKCTSGKERKEISPSGGGSAKTTDSMLKLANEALAIGEVLGIRVISKRENAIKRITSSLKSKRT</sequence>